<evidence type="ECO:0000256" key="1">
    <source>
        <dbReference type="ARBA" id="ARBA00004323"/>
    </source>
</evidence>
<evidence type="ECO:0000256" key="3">
    <source>
        <dbReference type="ARBA" id="ARBA00022679"/>
    </source>
</evidence>
<keyword evidence="6 9" id="KW-0333">Golgi apparatus</keyword>
<evidence type="ECO:0000256" key="7">
    <source>
        <dbReference type="ARBA" id="ARBA00023136"/>
    </source>
</evidence>
<comment type="caution">
    <text evidence="10">The sequence shown here is derived from an EMBL/GenBank/DDBJ whole genome shotgun (WGS) entry which is preliminary data.</text>
</comment>
<dbReference type="Pfam" id="PF03567">
    <property type="entry name" value="Sulfotransfer_2"/>
    <property type="match status" value="1"/>
</dbReference>
<keyword evidence="7" id="KW-0472">Membrane</keyword>
<dbReference type="PANTHER" id="PTHR12137">
    <property type="entry name" value="CARBOHYDRATE SULFOTRANSFERASE"/>
    <property type="match status" value="1"/>
</dbReference>
<dbReference type="GO" id="GO:0000139">
    <property type="term" value="C:Golgi membrane"/>
    <property type="evidence" value="ECO:0007669"/>
    <property type="project" value="UniProtKB-SubCell"/>
</dbReference>
<evidence type="ECO:0000256" key="8">
    <source>
        <dbReference type="ARBA" id="ARBA00023180"/>
    </source>
</evidence>
<evidence type="ECO:0000313" key="10">
    <source>
        <dbReference type="EMBL" id="GFN87374.1"/>
    </source>
</evidence>
<dbReference type="PANTHER" id="PTHR12137:SF54">
    <property type="entry name" value="CARBOHYDRATE SULFOTRANSFERASE"/>
    <property type="match status" value="1"/>
</dbReference>
<evidence type="ECO:0000313" key="11">
    <source>
        <dbReference type="Proteomes" id="UP000735302"/>
    </source>
</evidence>
<keyword evidence="9" id="KW-0119">Carbohydrate metabolism</keyword>
<dbReference type="EMBL" id="BLXT01001713">
    <property type="protein sequence ID" value="GFN87374.1"/>
    <property type="molecule type" value="Genomic_DNA"/>
</dbReference>
<evidence type="ECO:0000256" key="4">
    <source>
        <dbReference type="ARBA" id="ARBA00022692"/>
    </source>
</evidence>
<dbReference type="Proteomes" id="UP000735302">
    <property type="component" value="Unassembled WGS sequence"/>
</dbReference>
<dbReference type="EC" id="2.8.2.-" evidence="9"/>
<comment type="subcellular location">
    <subcellularLocation>
        <location evidence="1 9">Golgi apparatus membrane</location>
        <topology evidence="1 9">Single-pass type II membrane protein</topology>
    </subcellularLocation>
</comment>
<dbReference type="AlphaFoldDB" id="A0AAV3YWV2"/>
<evidence type="ECO:0000256" key="9">
    <source>
        <dbReference type="RuleBase" id="RU364020"/>
    </source>
</evidence>
<keyword evidence="9" id="KW-0735">Signal-anchor</keyword>
<reference evidence="10 11" key="1">
    <citation type="journal article" date="2021" name="Elife">
        <title>Chloroplast acquisition without the gene transfer in kleptoplastic sea slugs, Plakobranchus ocellatus.</title>
        <authorList>
            <person name="Maeda T."/>
            <person name="Takahashi S."/>
            <person name="Yoshida T."/>
            <person name="Shimamura S."/>
            <person name="Takaki Y."/>
            <person name="Nagai Y."/>
            <person name="Toyoda A."/>
            <person name="Suzuki Y."/>
            <person name="Arimoto A."/>
            <person name="Ishii H."/>
            <person name="Satoh N."/>
            <person name="Nishiyama T."/>
            <person name="Hasebe M."/>
            <person name="Maruyama T."/>
            <person name="Minagawa J."/>
            <person name="Obokata J."/>
            <person name="Shigenobu S."/>
        </authorList>
    </citation>
    <scope>NUCLEOTIDE SEQUENCE [LARGE SCALE GENOMIC DNA]</scope>
</reference>
<sequence>MTRLHCVVRFLTSWKAKTFIATSVSLVILCSLDPTKSNIFQTFELSSPTDLESDNTTGLTSPEEFASRRARYQNVCRKYPLLRLGHLGKVLVHKKRRVIYCYVPKAGCTFWKRAFKFANNESGSIFSPTRYDVHFIDTNLTSAYNRRSHGPSQYPVRLLVARDPLQRVLSAYLDKIYLPDFWHSHGRSFVSKLKSVKTINSLTRFLVGSKKQDSSSPFVDEILQKYEEKIGTGKFRRYLVTDGGDSIGDHLWQVFKRFDGHEDPSGAKFQQRALECGKFLSFKDFVFFSITTDDSHWLPTHKVCNPCRFRPTHVSHMSTFTSDAKSAPRPSRSAGEAVQVRFHVVWRPVMGRRKTGEQS</sequence>
<gene>
    <name evidence="10" type="ORF">PoB_001388000</name>
</gene>
<dbReference type="GO" id="GO:0008146">
    <property type="term" value="F:sulfotransferase activity"/>
    <property type="evidence" value="ECO:0007669"/>
    <property type="project" value="InterPro"/>
</dbReference>
<keyword evidence="4" id="KW-0812">Transmembrane</keyword>
<evidence type="ECO:0000256" key="2">
    <source>
        <dbReference type="ARBA" id="ARBA00006339"/>
    </source>
</evidence>
<dbReference type="InterPro" id="IPR005331">
    <property type="entry name" value="Sulfotransferase"/>
</dbReference>
<keyword evidence="8 9" id="KW-0325">Glycoprotein</keyword>
<proteinExistence type="inferred from homology"/>
<evidence type="ECO:0000256" key="6">
    <source>
        <dbReference type="ARBA" id="ARBA00023034"/>
    </source>
</evidence>
<protein>
    <recommendedName>
        <fullName evidence="9">Carbohydrate sulfotransferase</fullName>
        <ecNumber evidence="9">2.8.2.-</ecNumber>
    </recommendedName>
</protein>
<evidence type="ECO:0000256" key="5">
    <source>
        <dbReference type="ARBA" id="ARBA00022989"/>
    </source>
</evidence>
<name>A0AAV3YWV2_9GAST</name>
<keyword evidence="11" id="KW-1185">Reference proteome</keyword>
<dbReference type="InterPro" id="IPR018011">
    <property type="entry name" value="Carb_sulfotrans_8-10"/>
</dbReference>
<organism evidence="10 11">
    <name type="scientific">Plakobranchus ocellatus</name>
    <dbReference type="NCBI Taxonomy" id="259542"/>
    <lineage>
        <taxon>Eukaryota</taxon>
        <taxon>Metazoa</taxon>
        <taxon>Spiralia</taxon>
        <taxon>Lophotrochozoa</taxon>
        <taxon>Mollusca</taxon>
        <taxon>Gastropoda</taxon>
        <taxon>Heterobranchia</taxon>
        <taxon>Euthyneura</taxon>
        <taxon>Panpulmonata</taxon>
        <taxon>Sacoglossa</taxon>
        <taxon>Placobranchoidea</taxon>
        <taxon>Plakobranchidae</taxon>
        <taxon>Plakobranchus</taxon>
    </lineage>
</organism>
<keyword evidence="5" id="KW-1133">Transmembrane helix</keyword>
<accession>A0AAV3YWV2</accession>
<comment type="similarity">
    <text evidence="2 9">Belongs to the sulfotransferase 2 family.</text>
</comment>
<keyword evidence="3 9" id="KW-0808">Transferase</keyword>
<dbReference type="GO" id="GO:0016051">
    <property type="term" value="P:carbohydrate biosynthetic process"/>
    <property type="evidence" value="ECO:0007669"/>
    <property type="project" value="InterPro"/>
</dbReference>